<keyword evidence="3" id="KW-1185">Reference proteome</keyword>
<evidence type="ECO:0000256" key="1">
    <source>
        <dbReference type="SAM" id="Phobius"/>
    </source>
</evidence>
<sequence length="683" mass="75890">MRKTKISILCLLCMVVLLLFSSHLPLASANTECPCDDLDYCIEWVDEGSISVQWGQVETVAINGEVYTFRADDFDEDLNAALISIERDGIVRKEFLFLTGSSDRRWLEWDNEVAVVIADITLDGYKTPSVKLELYSRGRPSLEIEFEASEETVQGVDVSSEQYAPGEEKQIDVTIKNTGDAWIENVILEIDTDEMRVRSRGDFEYRDGILKENLGCLAVDDSIEMNFTVVAPEWDGVTSPYDLVYYINATANGYDIKENDYQFTGSLELGCTDPDIEVVMELTTDEFNMTSWYVNNLDINTASYSSSDYEIRDAEEFTFLRTRIFNTGLYTLSNIDVDFPEISEDLVIAESYESGDYSTMEDNGQYYLGLKLVAIKSGDYSFDEVVVQTSFFGENLSWKSGSESLKVHGPHIVLDKKLTRSDSDYTVSLDISNDGDRAAWINLVDTIPDELDYVSGSLEKSLEGSDLPLSEWDLSTTVVNGTQTVSVTGVLLPPGSSLSMSYEFSSDEIPDLPAAICKFKSIWNYEGEAQSSYYVGGVEVKQYWKPLNGGWVTEADITENSTVAVPITVVEDEPEIVNLPEDDAEDEFNSVDDEMPDTSDVVLEVETESSTSFLSKIISPIINIFDKAQQLVSNIFKGALSGVSSVFGIAEGAAVDAVENYLYAVVIGIALVVFLLVYTLISK</sequence>
<dbReference type="AlphaFoldDB" id="W9DTX8"/>
<dbReference type="RefSeq" id="WP_023846390.1">
    <property type="nucleotide sequence ID" value="NZ_AZAJ01000001.1"/>
</dbReference>
<dbReference type="EMBL" id="AZAJ01000001">
    <property type="protein sequence ID" value="ETA69258.1"/>
    <property type="molecule type" value="Genomic_DNA"/>
</dbReference>
<feature type="transmembrane region" description="Helical" evidence="1">
    <location>
        <begin position="661"/>
        <end position="681"/>
    </location>
</feature>
<evidence type="ECO:0000313" key="2">
    <source>
        <dbReference type="EMBL" id="ETA69258.1"/>
    </source>
</evidence>
<keyword evidence="1" id="KW-1133">Transmembrane helix</keyword>
<keyword evidence="1" id="KW-0812">Transmembrane</keyword>
<accession>W9DTX8</accession>
<comment type="caution">
    <text evidence="2">The sequence shown here is derived from an EMBL/GenBank/DDBJ whole genome shotgun (WGS) entry which is preliminary data.</text>
</comment>
<dbReference type="OrthoDB" id="125247at2157"/>
<proteinExistence type="predicted"/>
<dbReference type="Proteomes" id="UP000019483">
    <property type="component" value="Unassembled WGS sequence"/>
</dbReference>
<evidence type="ECO:0000313" key="3">
    <source>
        <dbReference type="Proteomes" id="UP000019483"/>
    </source>
</evidence>
<gene>
    <name evidence="2" type="ORF">MettiDRAFT_2753</name>
</gene>
<organism evidence="2 3">
    <name type="scientific">Methanolobus tindarius DSM 2278</name>
    <dbReference type="NCBI Taxonomy" id="1090322"/>
    <lineage>
        <taxon>Archaea</taxon>
        <taxon>Methanobacteriati</taxon>
        <taxon>Methanobacteriota</taxon>
        <taxon>Stenosarchaea group</taxon>
        <taxon>Methanomicrobia</taxon>
        <taxon>Methanosarcinales</taxon>
        <taxon>Methanosarcinaceae</taxon>
        <taxon>Methanolobus</taxon>
    </lineage>
</organism>
<keyword evidence="1" id="KW-0472">Membrane</keyword>
<reference evidence="2 3" key="1">
    <citation type="submission" date="2013-08" db="EMBL/GenBank/DDBJ databases">
        <authorList>
            <consortium name="DOE Joint Genome Institute"/>
            <person name="Eisen J."/>
            <person name="Huntemann M."/>
            <person name="Han J."/>
            <person name="Chen A."/>
            <person name="Kyrpides N."/>
            <person name="Mavromatis K."/>
            <person name="Markowitz V."/>
            <person name="Palaniappan K."/>
            <person name="Ivanova N."/>
            <person name="Schaumberg A."/>
            <person name="Pati A."/>
            <person name="Liolios K."/>
            <person name="Nordberg H.P."/>
            <person name="Cantor M.N."/>
            <person name="Hua S.X."/>
            <person name="Woyke T."/>
        </authorList>
    </citation>
    <scope>NUCLEOTIDE SEQUENCE [LARGE SCALE GENOMIC DNA]</scope>
    <source>
        <strain evidence="2 3">DSM 2278</strain>
    </source>
</reference>
<protein>
    <submittedName>
        <fullName evidence="2">Uncharacterized protein</fullName>
    </submittedName>
</protein>
<name>W9DTX8_METTI</name>